<gene>
    <name evidence="4" type="ORF">ADEAN_000676500</name>
</gene>
<sequence length="870" mass="98782">MLPFLFISLTILLLSIGAVYFAVFDSEYDFIDELRGYGSKLQEKISFFEFGKAEESQILTDTRKYEEEKHNRRRSETARREKDHTTEKEDLLESKDYLVAVGHLHKSHCFTLEQYSETFLDEAMLLHLSGKKKASSEGSNHFFRCGVRVSDLRLLALEGFEKPKEQETIFNLCRANGKDVKTNYPDFRILLTEKEKKWHLDRKGNIALQAFPLSHFNDDYCDCFDGTDELSTSACSMVSEGGILLSGARLKPYHDATKNAPLYEDMHESTMVGKKRVSRPLLFAHKSGVSGPVLPFRCGGHTNGDVQHSALYLSASLIAPSMVGDGIIDCSDGSDETEAILSERLLQNVHPSQRAKVEAAVKRIHEQEVKEWKERKERVQAYLLGKYATKDMTLADLAARGVPAGKANPYKDPLHPHHTSPIAVLVEKGFQTLFDADVVRQQQIASLKVLTNIYEKGHATQQERCANGWSSFGADLARNYTELQNRFRQVYREYVDITEYLQGMIDESPSGTLEKSGVTKEEYNQYLRLHFAKEQLEQSMQLLSAVFDYKSLGEHFEYAALVLHPVRLPAEEVVDGRRGLQLDSSTVMTVSDMMEAAQERRSAPDFHMDNYSFFGFSLTPGQTFTGAQRYEPEEEEMVLRALRLLKPEENYTVGEADKYEKDIYRRSPPISIGHWQPHLTQKHAVAMTLTDPAGDTDIARRAGVLPTSWLHRGGGRLQWPARVWEEVFQQVKTRAESKNKTEDLKHAAAGQLKEEVNEQHVTVMFNTPHSIATHIYSVGPTCGPSVPATAYYRNLIQKEESELSEDDRRYLHFQRRMLTHVNYVCDEKDSVLSLARNGACAFELVVGTPSACTAWALKQFKERLSELEKV</sequence>
<dbReference type="EMBL" id="LR877157">
    <property type="protein sequence ID" value="CAD2219263.1"/>
    <property type="molecule type" value="Genomic_DNA"/>
</dbReference>
<keyword evidence="3" id="KW-0732">Signal</keyword>
<protein>
    <submittedName>
        <fullName evidence="4">Uncharacterized protein</fullName>
    </submittedName>
</protein>
<feature type="chain" id="PRO_5028879437" evidence="3">
    <location>
        <begin position="22"/>
        <end position="870"/>
    </location>
</feature>
<dbReference type="AlphaFoldDB" id="A0A7G2CL17"/>
<dbReference type="InterPro" id="IPR039794">
    <property type="entry name" value="Gtb1-like"/>
</dbReference>
<dbReference type="VEuPathDB" id="TriTrypDB:ADEAN_000676500"/>
<evidence type="ECO:0000256" key="1">
    <source>
        <dbReference type="ARBA" id="ARBA00023157"/>
    </source>
</evidence>
<keyword evidence="1" id="KW-1015">Disulfide bond</keyword>
<proteinExistence type="predicted"/>
<feature type="region of interest" description="Disordered" evidence="2">
    <location>
        <begin position="61"/>
        <end position="86"/>
    </location>
</feature>
<feature type="signal peptide" evidence="3">
    <location>
        <begin position="1"/>
        <end position="21"/>
    </location>
</feature>
<dbReference type="Proteomes" id="UP000515908">
    <property type="component" value="Chromosome 13"/>
</dbReference>
<reference evidence="4 5" key="1">
    <citation type="submission" date="2020-08" db="EMBL/GenBank/DDBJ databases">
        <authorList>
            <person name="Newling K."/>
            <person name="Davey J."/>
            <person name="Forrester S."/>
        </authorList>
    </citation>
    <scope>NUCLEOTIDE SEQUENCE [LARGE SCALE GENOMIC DNA]</scope>
    <source>
        <strain evidence="5">Crithidia deanei Carvalho (ATCC PRA-265)</strain>
    </source>
</reference>
<dbReference type="GO" id="GO:0006491">
    <property type="term" value="P:N-glycan processing"/>
    <property type="evidence" value="ECO:0007669"/>
    <property type="project" value="TreeGrafter"/>
</dbReference>
<dbReference type="CDD" id="cd00112">
    <property type="entry name" value="LDLa"/>
    <property type="match status" value="1"/>
</dbReference>
<keyword evidence="5" id="KW-1185">Reference proteome</keyword>
<organism evidence="4 5">
    <name type="scientific">Angomonas deanei</name>
    <dbReference type="NCBI Taxonomy" id="59799"/>
    <lineage>
        <taxon>Eukaryota</taxon>
        <taxon>Discoba</taxon>
        <taxon>Euglenozoa</taxon>
        <taxon>Kinetoplastea</taxon>
        <taxon>Metakinetoplastina</taxon>
        <taxon>Trypanosomatida</taxon>
        <taxon>Trypanosomatidae</taxon>
        <taxon>Strigomonadinae</taxon>
        <taxon>Angomonas</taxon>
    </lineage>
</organism>
<evidence type="ECO:0000313" key="4">
    <source>
        <dbReference type="EMBL" id="CAD2219263.1"/>
    </source>
</evidence>
<dbReference type="InterPro" id="IPR002172">
    <property type="entry name" value="LDrepeatLR_classA_rpt"/>
</dbReference>
<dbReference type="OrthoDB" id="28322at2759"/>
<name>A0A7G2CL17_9TRYP</name>
<evidence type="ECO:0000256" key="3">
    <source>
        <dbReference type="SAM" id="SignalP"/>
    </source>
</evidence>
<dbReference type="GO" id="GO:0017177">
    <property type="term" value="C:glucosidase II complex"/>
    <property type="evidence" value="ECO:0007669"/>
    <property type="project" value="TreeGrafter"/>
</dbReference>
<evidence type="ECO:0000256" key="2">
    <source>
        <dbReference type="SAM" id="MobiDB-lite"/>
    </source>
</evidence>
<dbReference type="PANTHER" id="PTHR12630">
    <property type="entry name" value="N-LINKED OLIGOSACCHARIDE PROCESSING"/>
    <property type="match status" value="1"/>
</dbReference>
<evidence type="ECO:0000313" key="5">
    <source>
        <dbReference type="Proteomes" id="UP000515908"/>
    </source>
</evidence>
<dbReference type="PANTHER" id="PTHR12630:SF1">
    <property type="entry name" value="GLUCOSIDASE 2 SUBUNIT BETA"/>
    <property type="match status" value="1"/>
</dbReference>
<accession>A0A7G2CL17</accession>